<dbReference type="PANTHER" id="PTHR43396">
    <property type="entry name" value="FLAVOHEMOPROTEIN"/>
    <property type="match status" value="1"/>
</dbReference>
<gene>
    <name evidence="8" type="ORF">NO357_06525</name>
</gene>
<evidence type="ECO:0000256" key="4">
    <source>
        <dbReference type="ARBA" id="ARBA00022723"/>
    </source>
</evidence>
<dbReference type="GO" id="GO:0046872">
    <property type="term" value="F:metal ion binding"/>
    <property type="evidence" value="ECO:0007669"/>
    <property type="project" value="UniProtKB-KW"/>
</dbReference>
<dbReference type="Proteomes" id="UP001226762">
    <property type="component" value="Unassembled WGS sequence"/>
</dbReference>
<dbReference type="GO" id="GO:0071949">
    <property type="term" value="F:FAD binding"/>
    <property type="evidence" value="ECO:0007669"/>
    <property type="project" value="TreeGrafter"/>
</dbReference>
<dbReference type="GO" id="GO:0071500">
    <property type="term" value="P:cellular response to nitrosative stress"/>
    <property type="evidence" value="ECO:0007669"/>
    <property type="project" value="TreeGrafter"/>
</dbReference>
<dbReference type="Pfam" id="PF00042">
    <property type="entry name" value="Globin"/>
    <property type="match status" value="1"/>
</dbReference>
<dbReference type="Gene3D" id="1.10.490.10">
    <property type="entry name" value="Globins"/>
    <property type="match status" value="1"/>
</dbReference>
<evidence type="ECO:0000256" key="5">
    <source>
        <dbReference type="ARBA" id="ARBA00023004"/>
    </source>
</evidence>
<keyword evidence="2 6" id="KW-0349">Heme</keyword>
<keyword evidence="3 6" id="KW-0561">Oxygen transport</keyword>
<dbReference type="GO" id="GO:0019825">
    <property type="term" value="F:oxygen binding"/>
    <property type="evidence" value="ECO:0007669"/>
    <property type="project" value="InterPro"/>
</dbReference>
<dbReference type="GO" id="GO:0005576">
    <property type="term" value="C:extracellular region"/>
    <property type="evidence" value="ECO:0007669"/>
    <property type="project" value="InterPro"/>
</dbReference>
<evidence type="ECO:0000313" key="8">
    <source>
        <dbReference type="EMBL" id="MDQ2089552.1"/>
    </source>
</evidence>
<sequence length="140" mass="15591">MPLEPQQIDLIRESFDVLKKNPNRRSVEFYQAFFARAPEVKGMFREDLEGQGMRFLTTLSLIVGHLDRPEAIDSRLEELGHTHRAMGVTPEQFGPMGEALIEVLENALGEGFTAEARKAWEAGFAEISQFVIAKGGIGAD</sequence>
<evidence type="ECO:0000259" key="7">
    <source>
        <dbReference type="PROSITE" id="PS01033"/>
    </source>
</evidence>
<evidence type="ECO:0000313" key="9">
    <source>
        <dbReference type="Proteomes" id="UP001226762"/>
    </source>
</evidence>
<accession>A0AAE3WD32</accession>
<feature type="domain" description="Globin" evidence="7">
    <location>
        <begin position="2"/>
        <end position="136"/>
    </location>
</feature>
<name>A0AAE3WD32_9RHOB</name>
<evidence type="ECO:0000256" key="1">
    <source>
        <dbReference type="ARBA" id="ARBA00022448"/>
    </source>
</evidence>
<dbReference type="InterPro" id="IPR002336">
    <property type="entry name" value="Erythrocruorin"/>
</dbReference>
<dbReference type="AlphaFoldDB" id="A0AAE3WD32"/>
<keyword evidence="1 6" id="KW-0813">Transport</keyword>
<organism evidence="8 9">
    <name type="scientific">Marimonas arenosa</name>
    <dbReference type="NCBI Taxonomy" id="1795305"/>
    <lineage>
        <taxon>Bacteria</taxon>
        <taxon>Pseudomonadati</taxon>
        <taxon>Pseudomonadota</taxon>
        <taxon>Alphaproteobacteria</taxon>
        <taxon>Rhodobacterales</taxon>
        <taxon>Paracoccaceae</taxon>
        <taxon>Marimonas</taxon>
    </lineage>
</organism>
<dbReference type="PRINTS" id="PR00611">
    <property type="entry name" value="ERYTHCRUORIN"/>
</dbReference>
<reference evidence="8" key="1">
    <citation type="submission" date="2022-07" db="EMBL/GenBank/DDBJ databases">
        <authorList>
            <person name="Otstavnykh N."/>
            <person name="Isaeva M."/>
            <person name="Bystritskaya E."/>
        </authorList>
    </citation>
    <scope>NUCLEOTIDE SEQUENCE</scope>
    <source>
        <strain evidence="8">KCTC 52189</strain>
    </source>
</reference>
<dbReference type="GO" id="GO:0005833">
    <property type="term" value="C:hemoglobin complex"/>
    <property type="evidence" value="ECO:0007669"/>
    <property type="project" value="InterPro"/>
</dbReference>
<dbReference type="GO" id="GO:0046210">
    <property type="term" value="P:nitric oxide catabolic process"/>
    <property type="evidence" value="ECO:0007669"/>
    <property type="project" value="TreeGrafter"/>
</dbReference>
<dbReference type="PROSITE" id="PS01033">
    <property type="entry name" value="GLOBIN"/>
    <property type="match status" value="1"/>
</dbReference>
<keyword evidence="9" id="KW-1185">Reference proteome</keyword>
<dbReference type="GO" id="GO:0005344">
    <property type="term" value="F:oxygen carrier activity"/>
    <property type="evidence" value="ECO:0007669"/>
    <property type="project" value="UniProtKB-KW"/>
</dbReference>
<evidence type="ECO:0000256" key="6">
    <source>
        <dbReference type="RuleBase" id="RU000356"/>
    </source>
</evidence>
<dbReference type="RefSeq" id="WP_306734826.1">
    <property type="nucleotide sequence ID" value="NZ_JANHAX010000002.1"/>
</dbReference>
<proteinExistence type="inferred from homology"/>
<comment type="caution">
    <text evidence="8">The sequence shown here is derived from an EMBL/GenBank/DDBJ whole genome shotgun (WGS) entry which is preliminary data.</text>
</comment>
<dbReference type="GO" id="GO:0020037">
    <property type="term" value="F:heme binding"/>
    <property type="evidence" value="ECO:0007669"/>
    <property type="project" value="InterPro"/>
</dbReference>
<keyword evidence="4" id="KW-0479">Metal-binding</keyword>
<dbReference type="InterPro" id="IPR009050">
    <property type="entry name" value="Globin-like_sf"/>
</dbReference>
<dbReference type="PANTHER" id="PTHR43396:SF3">
    <property type="entry name" value="FLAVOHEMOPROTEIN"/>
    <property type="match status" value="1"/>
</dbReference>
<dbReference type="GO" id="GO:0008941">
    <property type="term" value="F:nitric oxide dioxygenase NAD(P)H activity"/>
    <property type="evidence" value="ECO:0007669"/>
    <property type="project" value="TreeGrafter"/>
</dbReference>
<keyword evidence="5" id="KW-0408">Iron</keyword>
<dbReference type="EMBL" id="JANHAX010000002">
    <property type="protein sequence ID" value="MDQ2089552.1"/>
    <property type="molecule type" value="Genomic_DNA"/>
</dbReference>
<evidence type="ECO:0000256" key="3">
    <source>
        <dbReference type="ARBA" id="ARBA00022621"/>
    </source>
</evidence>
<dbReference type="SUPFAM" id="SSF46458">
    <property type="entry name" value="Globin-like"/>
    <property type="match status" value="1"/>
</dbReference>
<protein>
    <submittedName>
        <fullName evidence="8">Globin domain-containing protein</fullName>
    </submittedName>
</protein>
<comment type="similarity">
    <text evidence="6">Belongs to the globin family.</text>
</comment>
<reference evidence="8" key="2">
    <citation type="submission" date="2023-02" db="EMBL/GenBank/DDBJ databases">
        <title>'Rhodoalgimonas zhirmunskyi' gen. nov., isolated from a red alga.</title>
        <authorList>
            <person name="Nedashkovskaya O.I."/>
            <person name="Otstavnykh N.Y."/>
            <person name="Bystritskaya E.P."/>
            <person name="Balabanova L.A."/>
            <person name="Isaeva M.P."/>
        </authorList>
    </citation>
    <scope>NUCLEOTIDE SEQUENCE</scope>
    <source>
        <strain evidence="8">KCTC 52189</strain>
    </source>
</reference>
<dbReference type="InterPro" id="IPR000971">
    <property type="entry name" value="Globin"/>
</dbReference>
<evidence type="ECO:0000256" key="2">
    <source>
        <dbReference type="ARBA" id="ARBA00022617"/>
    </source>
</evidence>
<dbReference type="InterPro" id="IPR012292">
    <property type="entry name" value="Globin/Proto"/>
</dbReference>